<evidence type="ECO:0000313" key="1">
    <source>
        <dbReference type="EMBL" id="HIR63112.1"/>
    </source>
</evidence>
<dbReference type="InterPro" id="IPR001920">
    <property type="entry name" value="Asp/Glu_race"/>
</dbReference>
<name>A0A9D1J6Y0_9BACT</name>
<dbReference type="GO" id="GO:0016855">
    <property type="term" value="F:racemase and epimerase activity, acting on amino acids and derivatives"/>
    <property type="evidence" value="ECO:0007669"/>
    <property type="project" value="InterPro"/>
</dbReference>
<reference evidence="1" key="1">
    <citation type="submission" date="2020-10" db="EMBL/GenBank/DDBJ databases">
        <authorList>
            <person name="Gilroy R."/>
        </authorList>
    </citation>
    <scope>NUCLEOTIDE SEQUENCE</scope>
    <source>
        <strain evidence="1">ChiHjej13B12-12457</strain>
    </source>
</reference>
<accession>A0A9D1J6Y0</accession>
<gene>
    <name evidence="1" type="ORF">IAC94_06290</name>
</gene>
<sequence length="495" mass="54334">MYPRRIKYQAAVLAAAAVLLSVSCGDRNRAGGLLPIAQKALADSSSIYYGDFSEYPQELSDLPVGIFDCSPDGFTVAERFLTVDNFDNITGRPGSDGIADFGGEHLQILFDRANSPYGGFIDTGNPAFLKEQLIRNTLFLMGDRYYNLAVDEYQSGYKDPVKIVIVASPVADYYALSDMQALLGRSGTGVKAVGVIESSIKEALKGVDEEGNFCVGVLYSPEGVTSREYETAIRRMASESGVTGRIQVFNQEGLGIEEALAGNPAYVDTSARVSRSGYAGPVTGISYNNIDASLFDRYGFDTRGNALLFPAGGRNISGVQLNSVENYVRYHLVSMVERHRRSGSRIPISSIILADCGYDRLRGFMDQVMVELYNYRRGGIYLYRGSISPDFRFIDPAECAVNEAYRILREDGNLALRGTKSTLTPFITLPSSSVPADSLDASGFFRESFLYGRVSGTEDITTKAVPFAPRYIDAAELREIEYNHETFTLIRNALY</sequence>
<dbReference type="AlphaFoldDB" id="A0A9D1J6Y0"/>
<protein>
    <submittedName>
        <fullName evidence="1">Uncharacterized protein</fullName>
    </submittedName>
</protein>
<comment type="caution">
    <text evidence="1">The sequence shown here is derived from an EMBL/GenBank/DDBJ whole genome shotgun (WGS) entry which is preliminary data.</text>
</comment>
<dbReference type="Gene3D" id="3.40.50.1860">
    <property type="match status" value="1"/>
</dbReference>
<dbReference type="PROSITE" id="PS51257">
    <property type="entry name" value="PROKAR_LIPOPROTEIN"/>
    <property type="match status" value="1"/>
</dbReference>
<organism evidence="1 2">
    <name type="scientific">Candidatus Coprenecus avistercoris</name>
    <dbReference type="NCBI Taxonomy" id="2840730"/>
    <lineage>
        <taxon>Bacteria</taxon>
        <taxon>Pseudomonadati</taxon>
        <taxon>Bacteroidota</taxon>
        <taxon>Bacteroidia</taxon>
        <taxon>Bacteroidales</taxon>
        <taxon>Rikenellaceae</taxon>
        <taxon>Rikenellaceae incertae sedis</taxon>
        <taxon>Candidatus Coprenecus</taxon>
    </lineage>
</organism>
<evidence type="ECO:0000313" key="2">
    <source>
        <dbReference type="Proteomes" id="UP000886744"/>
    </source>
</evidence>
<dbReference type="Proteomes" id="UP000886744">
    <property type="component" value="Unassembled WGS sequence"/>
</dbReference>
<proteinExistence type="predicted"/>
<dbReference type="EMBL" id="DVHI01000076">
    <property type="protein sequence ID" value="HIR63112.1"/>
    <property type="molecule type" value="Genomic_DNA"/>
</dbReference>
<reference evidence="1" key="2">
    <citation type="journal article" date="2021" name="PeerJ">
        <title>Extensive microbial diversity within the chicken gut microbiome revealed by metagenomics and culture.</title>
        <authorList>
            <person name="Gilroy R."/>
            <person name="Ravi A."/>
            <person name="Getino M."/>
            <person name="Pursley I."/>
            <person name="Horton D.L."/>
            <person name="Alikhan N.F."/>
            <person name="Baker D."/>
            <person name="Gharbi K."/>
            <person name="Hall N."/>
            <person name="Watson M."/>
            <person name="Adriaenssens E.M."/>
            <person name="Foster-Nyarko E."/>
            <person name="Jarju S."/>
            <person name="Secka A."/>
            <person name="Antonio M."/>
            <person name="Oren A."/>
            <person name="Chaudhuri R.R."/>
            <person name="La Ragione R."/>
            <person name="Hildebrand F."/>
            <person name="Pallen M.J."/>
        </authorList>
    </citation>
    <scope>NUCLEOTIDE SEQUENCE</scope>
    <source>
        <strain evidence="1">ChiHjej13B12-12457</strain>
    </source>
</reference>